<accession>A0A7C1X8U1</accession>
<dbReference type="PANTHER" id="PTHR11748">
    <property type="entry name" value="D-LACTATE DEHYDROGENASE"/>
    <property type="match status" value="1"/>
</dbReference>
<evidence type="ECO:0000256" key="1">
    <source>
        <dbReference type="ARBA" id="ARBA00022630"/>
    </source>
</evidence>
<keyword evidence="5" id="KW-0560">Oxidoreductase</keyword>
<name>A0A7C1X8U1_9PSED</name>
<gene>
    <name evidence="5" type="primary">glcE</name>
    <name evidence="5" type="ORF">ENP23_04930</name>
</gene>
<keyword evidence="2" id="KW-0274">FAD</keyword>
<dbReference type="GO" id="GO:0071949">
    <property type="term" value="F:FAD binding"/>
    <property type="evidence" value="ECO:0007669"/>
    <property type="project" value="InterPro"/>
</dbReference>
<feature type="region of interest" description="Disordered" evidence="3">
    <location>
        <begin position="96"/>
        <end position="120"/>
    </location>
</feature>
<dbReference type="Pfam" id="PF01565">
    <property type="entry name" value="FAD_binding_4"/>
    <property type="match status" value="2"/>
</dbReference>
<dbReference type="InterPro" id="IPR006094">
    <property type="entry name" value="Oxid_FAD_bind_N"/>
</dbReference>
<evidence type="ECO:0000256" key="2">
    <source>
        <dbReference type="ARBA" id="ARBA00022827"/>
    </source>
</evidence>
<comment type="caution">
    <text evidence="5">The sequence shown here is derived from an EMBL/GenBank/DDBJ whole genome shotgun (WGS) entry which is preliminary data.</text>
</comment>
<organism evidence="5">
    <name type="scientific">Pseudomonas graminis</name>
    <dbReference type="NCBI Taxonomy" id="158627"/>
    <lineage>
        <taxon>Bacteria</taxon>
        <taxon>Pseudomonadati</taxon>
        <taxon>Pseudomonadota</taxon>
        <taxon>Gammaproteobacteria</taxon>
        <taxon>Pseudomonadales</taxon>
        <taxon>Pseudomonadaceae</taxon>
        <taxon>Pseudomonas</taxon>
    </lineage>
</organism>
<evidence type="ECO:0000256" key="3">
    <source>
        <dbReference type="SAM" id="MobiDB-lite"/>
    </source>
</evidence>
<protein>
    <submittedName>
        <fullName evidence="5">Glycolate oxidase subunit GlcE</fullName>
        <ecNumber evidence="5">1.1.99.14</ecNumber>
    </submittedName>
</protein>
<dbReference type="EC" id="1.1.99.14" evidence="5"/>
<dbReference type="InterPro" id="IPR036318">
    <property type="entry name" value="FAD-bd_PCMH-like_sf"/>
</dbReference>
<keyword evidence="1" id="KW-0285">Flavoprotein</keyword>
<dbReference type="InterPro" id="IPR016164">
    <property type="entry name" value="FAD-linked_Oxase-like_C"/>
</dbReference>
<dbReference type="SUPFAM" id="SSF56176">
    <property type="entry name" value="FAD-binding/transporter-associated domain-like"/>
    <property type="match status" value="1"/>
</dbReference>
<dbReference type="EMBL" id="DSIN01000015">
    <property type="protein sequence ID" value="HEF25098.1"/>
    <property type="molecule type" value="Genomic_DNA"/>
</dbReference>
<proteinExistence type="predicted"/>
<dbReference type="Gene3D" id="3.30.465.10">
    <property type="match status" value="1"/>
</dbReference>
<dbReference type="InterPro" id="IPR016166">
    <property type="entry name" value="FAD-bd_PCMH"/>
</dbReference>
<reference evidence="5" key="1">
    <citation type="journal article" date="2020" name="mSystems">
        <title>Genome- and Community-Level Interaction Insights into Carbon Utilization and Element Cycling Functions of Hydrothermarchaeota in Hydrothermal Sediment.</title>
        <authorList>
            <person name="Zhou Z."/>
            <person name="Liu Y."/>
            <person name="Xu W."/>
            <person name="Pan J."/>
            <person name="Luo Z.H."/>
            <person name="Li M."/>
        </authorList>
    </citation>
    <scope>NUCLEOTIDE SEQUENCE [LARGE SCALE GENOMIC DNA]</scope>
    <source>
        <strain evidence="5">SpSt-200</strain>
    </source>
</reference>
<feature type="domain" description="FAD-binding PCMH-type" evidence="4">
    <location>
        <begin position="1"/>
        <end position="199"/>
    </location>
</feature>
<dbReference type="InterPro" id="IPR016169">
    <property type="entry name" value="FAD-bd_PCMH_sub2"/>
</dbReference>
<dbReference type="SUPFAM" id="SSF55103">
    <property type="entry name" value="FAD-linked oxidases, C-terminal domain"/>
    <property type="match status" value="1"/>
</dbReference>
<feature type="compositionally biased region" description="Gly residues" evidence="3">
    <location>
        <begin position="107"/>
        <end position="120"/>
    </location>
</feature>
<dbReference type="PROSITE" id="PS51387">
    <property type="entry name" value="FAD_PCMH"/>
    <property type="match status" value="1"/>
</dbReference>
<dbReference type="NCBIfam" id="NF008439">
    <property type="entry name" value="PRK11282.1"/>
    <property type="match status" value="1"/>
</dbReference>
<sequence>MDAQRQPAFVARDRDASDALLEQVNEAIQSALPLRIRGANSKAFLGREVAGEVLDTRIHSGIVTYDPTELVITARAGTPLSVLNAALEEAGQMLPCEPPSYSHGDAGDSGAGDAGDSGAGDGTVGGMVAAGLSGPRRPWSGSVRDFVLGTRVITGLGKHLRFGGEVMKNVAGYDLSRLMAGSFGCLGLITEVSLKVLPKPRLCTSIALEMDSVTALARLAQWGQEPLPISAASHDGRVLRLRLEGGEGSVAAAHDRLGGESIDPAYWGALNEHRLEFFTDGRPLWRVSLPVSTAALDLPGDQLIDWAGAQRWLKSDASGSEIRRIASAAGGHATCYSHGLDDSPFQPLATPLLRYHRQLKAQLDPHGMFNPGRMYAEI</sequence>
<dbReference type="PANTHER" id="PTHR11748:SF103">
    <property type="entry name" value="GLYCOLATE OXIDASE SUBUNIT GLCE"/>
    <property type="match status" value="1"/>
</dbReference>
<dbReference type="GO" id="GO:0019154">
    <property type="term" value="F:glycolate dehydrogenase activity"/>
    <property type="evidence" value="ECO:0007669"/>
    <property type="project" value="UniProtKB-EC"/>
</dbReference>
<evidence type="ECO:0000259" key="4">
    <source>
        <dbReference type="PROSITE" id="PS51387"/>
    </source>
</evidence>
<evidence type="ECO:0000313" key="5">
    <source>
        <dbReference type="EMBL" id="HEF25098.1"/>
    </source>
</evidence>
<dbReference type="AlphaFoldDB" id="A0A7C1X8U1"/>